<feature type="transmembrane region" description="Helical" evidence="1">
    <location>
        <begin position="131"/>
        <end position="150"/>
    </location>
</feature>
<evidence type="ECO:0008006" key="6">
    <source>
        <dbReference type="Google" id="ProtNLM"/>
    </source>
</evidence>
<dbReference type="AlphaFoldDB" id="A0A919VV54"/>
<evidence type="ECO:0000256" key="1">
    <source>
        <dbReference type="SAM" id="Phobius"/>
    </source>
</evidence>
<accession>A0A919VV54</accession>
<evidence type="ECO:0000259" key="2">
    <source>
        <dbReference type="PROSITE" id="PS50883"/>
    </source>
</evidence>
<dbReference type="Pfam" id="PF00990">
    <property type="entry name" value="GGDEF"/>
    <property type="match status" value="1"/>
</dbReference>
<keyword evidence="5" id="KW-1185">Reference proteome</keyword>
<dbReference type="PROSITE" id="PS50887">
    <property type="entry name" value="GGDEF"/>
    <property type="match status" value="1"/>
</dbReference>
<dbReference type="InterPro" id="IPR052155">
    <property type="entry name" value="Biofilm_reg_signaling"/>
</dbReference>
<organism evidence="4 5">
    <name type="scientific">Winogradskya consettensis</name>
    <dbReference type="NCBI Taxonomy" id="113560"/>
    <lineage>
        <taxon>Bacteria</taxon>
        <taxon>Bacillati</taxon>
        <taxon>Actinomycetota</taxon>
        <taxon>Actinomycetes</taxon>
        <taxon>Micromonosporales</taxon>
        <taxon>Micromonosporaceae</taxon>
        <taxon>Winogradskya</taxon>
    </lineage>
</organism>
<dbReference type="CDD" id="cd01948">
    <property type="entry name" value="EAL"/>
    <property type="match status" value="1"/>
</dbReference>
<dbReference type="InterPro" id="IPR029787">
    <property type="entry name" value="Nucleotide_cyclase"/>
</dbReference>
<dbReference type="RefSeq" id="WP_213000374.1">
    <property type="nucleotide sequence ID" value="NZ_BAAATW010000022.1"/>
</dbReference>
<reference evidence="4" key="1">
    <citation type="submission" date="2021-03" db="EMBL/GenBank/DDBJ databases">
        <title>Whole genome shotgun sequence of Actinoplanes consettensis NBRC 14913.</title>
        <authorList>
            <person name="Komaki H."/>
            <person name="Tamura T."/>
        </authorList>
    </citation>
    <scope>NUCLEOTIDE SEQUENCE</scope>
    <source>
        <strain evidence="4">NBRC 14913</strain>
    </source>
</reference>
<dbReference type="InterPro" id="IPR043128">
    <property type="entry name" value="Rev_trsase/Diguanyl_cyclase"/>
</dbReference>
<dbReference type="Gene3D" id="3.20.20.450">
    <property type="entry name" value="EAL domain"/>
    <property type="match status" value="1"/>
</dbReference>
<dbReference type="CDD" id="cd01949">
    <property type="entry name" value="GGDEF"/>
    <property type="match status" value="1"/>
</dbReference>
<dbReference type="Proteomes" id="UP000680865">
    <property type="component" value="Unassembled WGS sequence"/>
</dbReference>
<dbReference type="SMART" id="SM00267">
    <property type="entry name" value="GGDEF"/>
    <property type="match status" value="1"/>
</dbReference>
<evidence type="ECO:0000259" key="3">
    <source>
        <dbReference type="PROSITE" id="PS50887"/>
    </source>
</evidence>
<dbReference type="PROSITE" id="PS50883">
    <property type="entry name" value="EAL"/>
    <property type="match status" value="1"/>
</dbReference>
<dbReference type="SMART" id="SM00052">
    <property type="entry name" value="EAL"/>
    <property type="match status" value="1"/>
</dbReference>
<dbReference type="EMBL" id="BOQP01000032">
    <property type="protein sequence ID" value="GIM77906.1"/>
    <property type="molecule type" value="Genomic_DNA"/>
</dbReference>
<keyword evidence="1" id="KW-0472">Membrane</keyword>
<feature type="transmembrane region" description="Helical" evidence="1">
    <location>
        <begin position="101"/>
        <end position="119"/>
    </location>
</feature>
<feature type="transmembrane region" description="Helical" evidence="1">
    <location>
        <begin position="265"/>
        <end position="283"/>
    </location>
</feature>
<dbReference type="InterPro" id="IPR035919">
    <property type="entry name" value="EAL_sf"/>
</dbReference>
<comment type="caution">
    <text evidence="4">The sequence shown here is derived from an EMBL/GenBank/DDBJ whole genome shotgun (WGS) entry which is preliminary data.</text>
</comment>
<feature type="transmembrane region" description="Helical" evidence="1">
    <location>
        <begin position="36"/>
        <end position="56"/>
    </location>
</feature>
<feature type="domain" description="EAL" evidence="2">
    <location>
        <begin position="491"/>
        <end position="739"/>
    </location>
</feature>
<feature type="transmembrane region" description="Helical" evidence="1">
    <location>
        <begin position="289"/>
        <end position="307"/>
    </location>
</feature>
<feature type="transmembrane region" description="Helical" evidence="1">
    <location>
        <begin position="225"/>
        <end position="244"/>
    </location>
</feature>
<dbReference type="PANTHER" id="PTHR44757:SF2">
    <property type="entry name" value="BIOFILM ARCHITECTURE MAINTENANCE PROTEIN MBAA"/>
    <property type="match status" value="1"/>
</dbReference>
<dbReference type="Gene3D" id="3.30.70.270">
    <property type="match status" value="1"/>
</dbReference>
<dbReference type="InterPro" id="IPR001633">
    <property type="entry name" value="EAL_dom"/>
</dbReference>
<dbReference type="SUPFAM" id="SSF141868">
    <property type="entry name" value="EAL domain-like"/>
    <property type="match status" value="1"/>
</dbReference>
<evidence type="ECO:0000313" key="5">
    <source>
        <dbReference type="Proteomes" id="UP000680865"/>
    </source>
</evidence>
<proteinExistence type="predicted"/>
<gene>
    <name evidence="4" type="ORF">Aco04nite_57750</name>
</gene>
<feature type="transmembrane region" description="Helical" evidence="1">
    <location>
        <begin position="194"/>
        <end position="213"/>
    </location>
</feature>
<evidence type="ECO:0000313" key="4">
    <source>
        <dbReference type="EMBL" id="GIM77906.1"/>
    </source>
</evidence>
<feature type="transmembrane region" description="Helical" evidence="1">
    <location>
        <begin position="68"/>
        <end position="89"/>
    </location>
</feature>
<keyword evidence="1" id="KW-1133">Transmembrane helix</keyword>
<dbReference type="Pfam" id="PF00563">
    <property type="entry name" value="EAL"/>
    <property type="match status" value="1"/>
</dbReference>
<keyword evidence="1" id="KW-0812">Transmembrane</keyword>
<dbReference type="NCBIfam" id="TIGR00254">
    <property type="entry name" value="GGDEF"/>
    <property type="match status" value="1"/>
</dbReference>
<feature type="transmembrane region" description="Helical" evidence="1">
    <location>
        <begin position="12"/>
        <end position="30"/>
    </location>
</feature>
<dbReference type="PANTHER" id="PTHR44757">
    <property type="entry name" value="DIGUANYLATE CYCLASE DGCP"/>
    <property type="match status" value="1"/>
</dbReference>
<protein>
    <recommendedName>
        <fullName evidence="6">Diguanylate cyclase/phosphodiesterase</fullName>
    </recommendedName>
</protein>
<sequence length="749" mass="79682">MTDQADVNWNRVLAAIIGLYVLGVVGQAFPVISAPVAGLTMAAISVIGVVAGVRAARQAGIGGRARRAWQALAVGFALQVATLVIFVLPGATRSFPAPGDLVRTAIIAVLLFAAYSFPLGTITPLERRKSIFDLLTVMVAGSMLVWYLAVGPSLDAQVRTAVETAAYPVLDLLLILGFTRLLMRGTAAAGKWSVMPLTAAVIVQFGADAWASYQQVYGGGARHDAPEQLICILSVLALLAAAVVERNRQPETSALRSETCLMRSNLPYVAIAVGYGLMIAATVRDDHVFPWSGLTVGGIGITLLVVLRQVTMQRESDEVAATDGLTGLANRARVTGHLVQALERDAKAAQSTAVLIIDLNGFKQINDTKGHKAGDQLLTGFARVLRDAILGADMAGRLGGDEFAVVLHDIGSEANAEAVARRIAAGTEEPIVIDGVPVRASASIGIALSGPGQFDADELMHRADVAMYHAKRRGGETRFACFADTMGGGNEPSLEDELQVAVGAGQLRLVFQPIVGLPDEELAGIEALCRWQHPRLGLLEADAFIPLAERIGVIEELGRWVLREACTYARRWPQLPLHVNVSARQLEADGFSTEVRTIVRETGMIANQLVLEVTESQLIASEVPAAHLRILSDEGIRVALDDFGTGYSSLKNLTTLPIDMLKIDRCFVATLDASAEGAAVAQAVLRLGRVLGMDTVAEGVETAAQARELTLLGATKAQGHYFARPLPASEIDDRIAAWKGNRYGSRLRA</sequence>
<dbReference type="InterPro" id="IPR000160">
    <property type="entry name" value="GGDEF_dom"/>
</dbReference>
<name>A0A919VV54_9ACTN</name>
<dbReference type="SUPFAM" id="SSF55073">
    <property type="entry name" value="Nucleotide cyclase"/>
    <property type="match status" value="1"/>
</dbReference>
<feature type="transmembrane region" description="Helical" evidence="1">
    <location>
        <begin position="165"/>
        <end position="182"/>
    </location>
</feature>
<feature type="domain" description="GGDEF" evidence="3">
    <location>
        <begin position="350"/>
        <end position="484"/>
    </location>
</feature>